<protein>
    <submittedName>
        <fullName evidence="2">Glutaredoxin-like protein DUF836</fullName>
    </submittedName>
</protein>
<feature type="region of interest" description="Disordered" evidence="1">
    <location>
        <begin position="82"/>
        <end position="101"/>
    </location>
</feature>
<sequence>MHNITLYGTLGCHLCEEAEAWLAHFYPQLSYMQIDIACDERLVEQYGIRIPVLAVGSIELDWPFNLEQFQDVMLNQARILESSSSAGQVQSSTRRVLKPIS</sequence>
<dbReference type="AlphaFoldDB" id="A0A4R6X865"/>
<comment type="caution">
    <text evidence="2">The sequence shown here is derived from an EMBL/GenBank/DDBJ whole genome shotgun (WGS) entry which is preliminary data.</text>
</comment>
<evidence type="ECO:0000313" key="2">
    <source>
        <dbReference type="EMBL" id="TDR15246.1"/>
    </source>
</evidence>
<evidence type="ECO:0000256" key="1">
    <source>
        <dbReference type="SAM" id="MobiDB-lite"/>
    </source>
</evidence>
<dbReference type="OrthoDB" id="8537427at2"/>
<dbReference type="SUPFAM" id="SSF52833">
    <property type="entry name" value="Thioredoxin-like"/>
    <property type="match status" value="1"/>
</dbReference>
<dbReference type="InterPro" id="IPR036249">
    <property type="entry name" value="Thioredoxin-like_sf"/>
</dbReference>
<name>A0A4R6X865_9GAMM</name>
<organism evidence="2 3">
    <name type="scientific">Marinomonas communis</name>
    <dbReference type="NCBI Taxonomy" id="28254"/>
    <lineage>
        <taxon>Bacteria</taxon>
        <taxon>Pseudomonadati</taxon>
        <taxon>Pseudomonadota</taxon>
        <taxon>Gammaproteobacteria</taxon>
        <taxon>Oceanospirillales</taxon>
        <taxon>Oceanospirillaceae</taxon>
        <taxon>Marinomonas</taxon>
    </lineage>
</organism>
<evidence type="ECO:0000313" key="3">
    <source>
        <dbReference type="Proteomes" id="UP000295729"/>
    </source>
</evidence>
<keyword evidence="3" id="KW-1185">Reference proteome</keyword>
<dbReference type="Gene3D" id="3.40.30.10">
    <property type="entry name" value="Glutaredoxin"/>
    <property type="match status" value="1"/>
</dbReference>
<dbReference type="RefSeq" id="WP_133559874.1">
    <property type="nucleotide sequence ID" value="NZ_SNZA01000001.1"/>
</dbReference>
<reference evidence="2 3" key="1">
    <citation type="submission" date="2019-03" db="EMBL/GenBank/DDBJ databases">
        <title>Genomic Encyclopedia of Type Strains, Phase IV (KMG-IV): sequencing the most valuable type-strain genomes for metagenomic binning, comparative biology and taxonomic classification.</title>
        <authorList>
            <person name="Goeker M."/>
        </authorList>
    </citation>
    <scope>NUCLEOTIDE SEQUENCE [LARGE SCALE GENOMIC DNA]</scope>
    <source>
        <strain evidence="2 3">DSM 5604</strain>
    </source>
</reference>
<gene>
    <name evidence="2" type="ORF">C8D85_0606</name>
</gene>
<accession>A0A4R6X865</accession>
<feature type="compositionally biased region" description="Low complexity" evidence="1">
    <location>
        <begin position="82"/>
        <end position="92"/>
    </location>
</feature>
<dbReference type="InterPro" id="IPR008554">
    <property type="entry name" value="Glutaredoxin-like"/>
</dbReference>
<dbReference type="EMBL" id="SNZA01000001">
    <property type="protein sequence ID" value="TDR15246.1"/>
    <property type="molecule type" value="Genomic_DNA"/>
</dbReference>
<dbReference type="Pfam" id="PF05768">
    <property type="entry name" value="Glrx-like"/>
    <property type="match status" value="1"/>
</dbReference>
<proteinExistence type="predicted"/>
<dbReference type="Proteomes" id="UP000295729">
    <property type="component" value="Unassembled WGS sequence"/>
</dbReference>